<reference evidence="1" key="1">
    <citation type="journal article" date="2021" name="Proc. Natl. Acad. Sci. U.S.A.">
        <title>A Catalog of Tens of Thousands of Viruses from Human Metagenomes Reveals Hidden Associations with Chronic Diseases.</title>
        <authorList>
            <person name="Tisza M.J."/>
            <person name="Buck C.B."/>
        </authorList>
    </citation>
    <scope>NUCLEOTIDE SEQUENCE</scope>
    <source>
        <strain evidence="1">CtDIL13</strain>
    </source>
</reference>
<protein>
    <submittedName>
        <fullName evidence="1">Uncharacterized protein</fullName>
    </submittedName>
</protein>
<accession>A0A8S5SXV2</accession>
<organism evidence="1">
    <name type="scientific">Siphoviridae sp. ctDIL13</name>
    <dbReference type="NCBI Taxonomy" id="2827811"/>
    <lineage>
        <taxon>Viruses</taxon>
        <taxon>Duplodnaviria</taxon>
        <taxon>Heunggongvirae</taxon>
        <taxon>Uroviricota</taxon>
        <taxon>Caudoviricetes</taxon>
    </lineage>
</organism>
<proteinExistence type="predicted"/>
<sequence>MRASISLLSLPLLISAKLTNNHLICKSLHLFICLLQIKTAQMCVRTH</sequence>
<evidence type="ECO:0000313" key="1">
    <source>
        <dbReference type="EMBL" id="DAF55841.1"/>
    </source>
</evidence>
<dbReference type="EMBL" id="BK032701">
    <property type="protein sequence ID" value="DAF55841.1"/>
    <property type="molecule type" value="Genomic_DNA"/>
</dbReference>
<name>A0A8S5SXV2_9CAUD</name>